<dbReference type="Proteomes" id="UP000236316">
    <property type="component" value="Segment"/>
</dbReference>
<evidence type="ECO:0000313" key="2">
    <source>
        <dbReference type="Proteomes" id="UP000236316"/>
    </source>
</evidence>
<protein>
    <submittedName>
        <fullName evidence="1">Uncharacterized protein</fullName>
    </submittedName>
</protein>
<dbReference type="RefSeq" id="YP_009449386.1">
    <property type="nucleotide sequence ID" value="NC_036594.1"/>
</dbReference>
<proteinExistence type="predicted"/>
<gene>
    <name evidence="1" type="ORF">ORPV_1180</name>
</gene>
<name>A0A2I2L6C4_9VIRU</name>
<keyword evidence="2" id="KW-1185">Reference proteome</keyword>
<reference evidence="1" key="1">
    <citation type="submission" date="2017-08" db="EMBL/GenBank/DDBJ databases">
        <authorList>
            <consortium name="Urmite Genomes"/>
        </authorList>
    </citation>
    <scope>NUCLEOTIDE SEQUENCE [LARGE SCALE GENOMIC DNA]</scope>
    <source>
        <strain evidence="1">IHUMI-LCC2</strain>
    </source>
</reference>
<dbReference type="KEGG" id="vg:35381852"/>
<dbReference type="EMBL" id="LT906555">
    <property type="protein sequence ID" value="SNW63084.1"/>
    <property type="molecule type" value="Genomic_DNA"/>
</dbReference>
<dbReference type="GeneID" id="35381852"/>
<organism evidence="1">
    <name type="scientific">Orpheovirus IHUMI-LCC2</name>
    <dbReference type="NCBI Taxonomy" id="2023057"/>
    <lineage>
        <taxon>Viruses</taxon>
        <taxon>Varidnaviria</taxon>
        <taxon>Bamfordvirae</taxon>
        <taxon>Nucleocytoviricota</taxon>
        <taxon>Megaviricetes</taxon>
        <taxon>Pimascovirales</taxon>
        <taxon>Ocovirineae</taxon>
        <taxon>Orpheoviridae</taxon>
        <taxon>Alphaorpheovirus</taxon>
        <taxon>Alphaorpheovirus massiliense</taxon>
    </lineage>
</organism>
<accession>A0A2I2L6C4</accession>
<evidence type="ECO:0000313" key="1">
    <source>
        <dbReference type="EMBL" id="SNW63084.1"/>
    </source>
</evidence>
<sequence>MELYLNERMESVNHDERTNIYLYKNVAVFAKDALDLLGKITQVDKGALSMLEDYMKRMEGEMDKNLEDWAIKELQLEKVDLVPSIDYLGGNDMVQNEFYNDLVDVVLNTDVGTGEPFVCKLNDNFMVFEDTHEFSLALCNYLLELGGSMDDVTSMVDVTERLHEKDVKLLLHPVY</sequence>